<dbReference type="EMBL" id="CP003003">
    <property type="protein sequence ID" value="AEO57159.1"/>
    <property type="molecule type" value="Genomic_DNA"/>
</dbReference>
<dbReference type="HOGENOM" id="CLU_3093281_0_0_1"/>
<dbReference type="Proteomes" id="UP000007322">
    <property type="component" value="Chromosome 2"/>
</dbReference>
<evidence type="ECO:0000313" key="2">
    <source>
        <dbReference type="EMBL" id="AEO57159.1"/>
    </source>
</evidence>
<keyword evidence="1" id="KW-1133">Transmembrane helix</keyword>
<reference evidence="2 3" key="1">
    <citation type="journal article" date="2011" name="Nat. Biotechnol.">
        <title>Comparative genomic analysis of the thermophilic biomass-degrading fungi Myceliophthora thermophila and Thielavia terrestris.</title>
        <authorList>
            <person name="Berka R.M."/>
            <person name="Grigoriev I.V."/>
            <person name="Otillar R."/>
            <person name="Salamov A."/>
            <person name="Grimwood J."/>
            <person name="Reid I."/>
            <person name="Ishmael N."/>
            <person name="John T."/>
            <person name="Darmond C."/>
            <person name="Moisan M.-C."/>
            <person name="Henrissat B."/>
            <person name="Coutinho P.M."/>
            <person name="Lombard V."/>
            <person name="Natvig D.O."/>
            <person name="Lindquist E."/>
            <person name="Schmutz J."/>
            <person name="Lucas S."/>
            <person name="Harris P."/>
            <person name="Powlowski J."/>
            <person name="Bellemare A."/>
            <person name="Taylor D."/>
            <person name="Butler G."/>
            <person name="de Vries R.P."/>
            <person name="Allijn I.E."/>
            <person name="van den Brink J."/>
            <person name="Ushinsky S."/>
            <person name="Storms R."/>
            <person name="Powell A.J."/>
            <person name="Paulsen I.T."/>
            <person name="Elbourne L.D.H."/>
            <person name="Baker S.E."/>
            <person name="Magnuson J."/>
            <person name="LaBoissiere S."/>
            <person name="Clutterbuck A.J."/>
            <person name="Martinez D."/>
            <person name="Wogulis M."/>
            <person name="de Leon A.L."/>
            <person name="Rey M.W."/>
            <person name="Tsang A."/>
        </authorList>
    </citation>
    <scope>NUCLEOTIDE SEQUENCE [LARGE SCALE GENOMIC DNA]</scope>
    <source>
        <strain evidence="3">ATCC 42464 / BCRC 31852 / DSM 1799</strain>
    </source>
</reference>
<dbReference type="VEuPathDB" id="FungiDB:MYCTH_64530"/>
<dbReference type="InParanoid" id="G2Q915"/>
<dbReference type="GeneID" id="11512457"/>
<feature type="transmembrane region" description="Helical" evidence="1">
    <location>
        <begin position="20"/>
        <end position="42"/>
    </location>
</feature>
<protein>
    <submittedName>
        <fullName evidence="2">Uncharacterized protein</fullName>
    </submittedName>
</protein>
<proteinExistence type="predicted"/>
<accession>G2Q915</accession>
<dbReference type="AlphaFoldDB" id="G2Q915"/>
<evidence type="ECO:0000256" key="1">
    <source>
        <dbReference type="SAM" id="Phobius"/>
    </source>
</evidence>
<keyword evidence="1" id="KW-0812">Transmembrane</keyword>
<dbReference type="KEGG" id="mtm:MYCTH_64530"/>
<gene>
    <name evidence="2" type="ORF">MYCTH_64530</name>
</gene>
<evidence type="ECO:0000313" key="3">
    <source>
        <dbReference type="Proteomes" id="UP000007322"/>
    </source>
</evidence>
<name>G2Q915_THET4</name>
<organism evidence="2 3">
    <name type="scientific">Thermothelomyces thermophilus (strain ATCC 42464 / BCRC 31852 / DSM 1799)</name>
    <name type="common">Sporotrichum thermophile</name>
    <dbReference type="NCBI Taxonomy" id="573729"/>
    <lineage>
        <taxon>Eukaryota</taxon>
        <taxon>Fungi</taxon>
        <taxon>Dikarya</taxon>
        <taxon>Ascomycota</taxon>
        <taxon>Pezizomycotina</taxon>
        <taxon>Sordariomycetes</taxon>
        <taxon>Sordariomycetidae</taxon>
        <taxon>Sordariales</taxon>
        <taxon>Chaetomiaceae</taxon>
        <taxon>Thermothelomyces</taxon>
    </lineage>
</organism>
<feature type="non-terminal residue" evidence="2">
    <location>
        <position position="1"/>
    </location>
</feature>
<keyword evidence="3" id="KW-1185">Reference proteome</keyword>
<sequence>VLYNANNPSLVSTRNGSRILHVTVLPLLRTSLRTVLLLYLALGARRKASSVK</sequence>
<keyword evidence="1" id="KW-0472">Membrane</keyword>
<dbReference type="RefSeq" id="XP_003662404.1">
    <property type="nucleotide sequence ID" value="XM_003662356.1"/>
</dbReference>